<dbReference type="PANTHER" id="PTHR43298:SF2">
    <property type="entry name" value="FMN_FAD EXPORTER YEEO-RELATED"/>
    <property type="match status" value="1"/>
</dbReference>
<dbReference type="GO" id="GO:0005886">
    <property type="term" value="C:plasma membrane"/>
    <property type="evidence" value="ECO:0007669"/>
    <property type="project" value="TreeGrafter"/>
</dbReference>
<dbReference type="Pfam" id="PF01554">
    <property type="entry name" value="MatE"/>
    <property type="match status" value="1"/>
</dbReference>
<accession>A0A381ZJ00</accession>
<feature type="non-terminal residue" evidence="3">
    <location>
        <position position="1"/>
    </location>
</feature>
<dbReference type="InterPro" id="IPR050222">
    <property type="entry name" value="MATE_MdtK"/>
</dbReference>
<feature type="transmembrane region" description="Helical" evidence="2">
    <location>
        <begin position="164"/>
        <end position="184"/>
    </location>
</feature>
<keyword evidence="2" id="KW-0812">Transmembrane</keyword>
<organism evidence="3">
    <name type="scientific">marine metagenome</name>
    <dbReference type="NCBI Taxonomy" id="408172"/>
    <lineage>
        <taxon>unclassified sequences</taxon>
        <taxon>metagenomes</taxon>
        <taxon>ecological metagenomes</taxon>
    </lineage>
</organism>
<gene>
    <name evidence="3" type="ORF">METZ01_LOCUS141805</name>
</gene>
<keyword evidence="1" id="KW-0813">Transport</keyword>
<evidence type="ECO:0008006" key="4">
    <source>
        <dbReference type="Google" id="ProtNLM"/>
    </source>
</evidence>
<dbReference type="EMBL" id="UINC01021427">
    <property type="protein sequence ID" value="SVA88951.1"/>
    <property type="molecule type" value="Genomic_DNA"/>
</dbReference>
<proteinExistence type="predicted"/>
<protein>
    <recommendedName>
        <fullName evidence="4">Polysaccharide biosynthesis protein C-terminal domain-containing protein</fullName>
    </recommendedName>
</protein>
<feature type="transmembrane region" description="Helical" evidence="2">
    <location>
        <begin position="52"/>
        <end position="73"/>
    </location>
</feature>
<keyword evidence="2" id="KW-0472">Membrane</keyword>
<dbReference type="PANTHER" id="PTHR43298">
    <property type="entry name" value="MULTIDRUG RESISTANCE PROTEIN NORM-RELATED"/>
    <property type="match status" value="1"/>
</dbReference>
<dbReference type="GO" id="GO:0015297">
    <property type="term" value="F:antiporter activity"/>
    <property type="evidence" value="ECO:0007669"/>
    <property type="project" value="InterPro"/>
</dbReference>
<evidence type="ECO:0000256" key="1">
    <source>
        <dbReference type="ARBA" id="ARBA00022448"/>
    </source>
</evidence>
<sequence length="239" mass="26287">VDLTRDKISELIRKIAIPSSIGTLFQTLYNIVDAKFAGLISPEAIIAIAKSFPIYFIIIGATVGLSAGVTALISNALGKKDESTASFLFSQSILVSIVASIIVTAIGIYGTEPILIFLKTGPEVISYATDYMHVIFLGSILFFLQLTINASLVSRGDTKSLRNVHIVSFFLNIVLNPIFIYGFYFIPAMGISGIALATLCAQFYGLIYIIYKINRTDLKKYIYLECFYPKINLLKGIIR</sequence>
<feature type="non-terminal residue" evidence="3">
    <location>
        <position position="239"/>
    </location>
</feature>
<keyword evidence="2" id="KW-1133">Transmembrane helix</keyword>
<feature type="transmembrane region" description="Helical" evidence="2">
    <location>
        <begin position="131"/>
        <end position="152"/>
    </location>
</feature>
<feature type="transmembrane region" description="Helical" evidence="2">
    <location>
        <begin position="85"/>
        <end position="111"/>
    </location>
</feature>
<reference evidence="3" key="1">
    <citation type="submission" date="2018-05" db="EMBL/GenBank/DDBJ databases">
        <authorList>
            <person name="Lanie J.A."/>
            <person name="Ng W.-L."/>
            <person name="Kazmierczak K.M."/>
            <person name="Andrzejewski T.M."/>
            <person name="Davidsen T.M."/>
            <person name="Wayne K.J."/>
            <person name="Tettelin H."/>
            <person name="Glass J.I."/>
            <person name="Rusch D."/>
            <person name="Podicherti R."/>
            <person name="Tsui H.-C.T."/>
            <person name="Winkler M.E."/>
        </authorList>
    </citation>
    <scope>NUCLEOTIDE SEQUENCE</scope>
</reference>
<feature type="transmembrane region" description="Helical" evidence="2">
    <location>
        <begin position="190"/>
        <end position="211"/>
    </location>
</feature>
<dbReference type="AlphaFoldDB" id="A0A381ZJ00"/>
<name>A0A381ZJ00_9ZZZZ</name>
<dbReference type="GO" id="GO:0042910">
    <property type="term" value="F:xenobiotic transmembrane transporter activity"/>
    <property type="evidence" value="ECO:0007669"/>
    <property type="project" value="InterPro"/>
</dbReference>
<evidence type="ECO:0000256" key="2">
    <source>
        <dbReference type="SAM" id="Phobius"/>
    </source>
</evidence>
<dbReference type="InterPro" id="IPR002528">
    <property type="entry name" value="MATE_fam"/>
</dbReference>
<evidence type="ECO:0000313" key="3">
    <source>
        <dbReference type="EMBL" id="SVA88951.1"/>
    </source>
</evidence>